<reference evidence="9 10" key="2">
    <citation type="submission" date="2018-11" db="EMBL/GenBank/DDBJ databases">
        <authorList>
            <consortium name="Pathogen Informatics"/>
        </authorList>
    </citation>
    <scope>NUCLEOTIDE SEQUENCE [LARGE SCALE GENOMIC DNA]</scope>
    <source>
        <strain evidence="9 10">Egypt</strain>
    </source>
</reference>
<evidence type="ECO:0000256" key="8">
    <source>
        <dbReference type="SAM" id="Phobius"/>
    </source>
</evidence>
<evidence type="ECO:0000256" key="7">
    <source>
        <dbReference type="RuleBase" id="RU000477"/>
    </source>
</evidence>
<dbReference type="SUPFAM" id="SSF81338">
    <property type="entry name" value="Aquaporin-like"/>
    <property type="match status" value="1"/>
</dbReference>
<dbReference type="GO" id="GO:0005886">
    <property type="term" value="C:plasma membrane"/>
    <property type="evidence" value="ECO:0007669"/>
    <property type="project" value="TreeGrafter"/>
</dbReference>
<evidence type="ECO:0000256" key="3">
    <source>
        <dbReference type="ARBA" id="ARBA00022448"/>
    </source>
</evidence>
<dbReference type="Proteomes" id="UP000272942">
    <property type="component" value="Unassembled WGS sequence"/>
</dbReference>
<keyword evidence="6 8" id="KW-0472">Membrane</keyword>
<reference evidence="11" key="1">
    <citation type="submission" date="2016-06" db="UniProtKB">
        <authorList>
            <consortium name="WormBaseParasite"/>
        </authorList>
    </citation>
    <scope>IDENTIFICATION</scope>
</reference>
<evidence type="ECO:0000256" key="4">
    <source>
        <dbReference type="ARBA" id="ARBA00022692"/>
    </source>
</evidence>
<evidence type="ECO:0000256" key="5">
    <source>
        <dbReference type="ARBA" id="ARBA00022989"/>
    </source>
</evidence>
<dbReference type="GO" id="GO:0015254">
    <property type="term" value="F:glycerol channel activity"/>
    <property type="evidence" value="ECO:0007669"/>
    <property type="project" value="TreeGrafter"/>
</dbReference>
<evidence type="ECO:0000313" key="11">
    <source>
        <dbReference type="WBParaSite" id="ECPE_0000376501-mRNA-1"/>
    </source>
</evidence>
<keyword evidence="4 7" id="KW-0812">Transmembrane</keyword>
<evidence type="ECO:0000256" key="2">
    <source>
        <dbReference type="ARBA" id="ARBA00006175"/>
    </source>
</evidence>
<dbReference type="Gene3D" id="1.20.1080.10">
    <property type="entry name" value="Glycerol uptake facilitator protein"/>
    <property type="match status" value="1"/>
</dbReference>
<sequence>MSLVTVEYEPVGCQARYENTLHRWADKMRLTRFPLLRACIGEFFGTMVMIIFGVGVVAQGNFTENHSFFSISFGWGTAVIFGLFISGNMGYGLMNPAMSLAFAIVGKVPWIPIFPLMLCQVFGAYIGALVVYGIYEQNIKVLYNGVLNMESGVIFVTGPTVGNWPALMDQIIGTAILAALCLAFGDQNNFKVPAFLSPIYVGFLVLSLVGALGVNAGAALNPARDFGPRLALVTVGYGKEAFTHENYYFWIPIVGPFLGAIIGAIMYELTIGIHLRGVAEEQRLDAEKYDYDDE</sequence>
<dbReference type="InterPro" id="IPR050363">
    <property type="entry name" value="MIP/Aquaporin"/>
</dbReference>
<comment type="subcellular location">
    <subcellularLocation>
        <location evidence="1">Membrane</location>
        <topology evidence="1">Multi-pass membrane protein</topology>
    </subcellularLocation>
</comment>
<organism evidence="11">
    <name type="scientific">Echinostoma caproni</name>
    <dbReference type="NCBI Taxonomy" id="27848"/>
    <lineage>
        <taxon>Eukaryota</taxon>
        <taxon>Metazoa</taxon>
        <taxon>Spiralia</taxon>
        <taxon>Lophotrochozoa</taxon>
        <taxon>Platyhelminthes</taxon>
        <taxon>Trematoda</taxon>
        <taxon>Digenea</taxon>
        <taxon>Plagiorchiida</taxon>
        <taxon>Echinostomata</taxon>
        <taxon>Echinostomatoidea</taxon>
        <taxon>Echinostomatidae</taxon>
        <taxon>Echinostoma</taxon>
    </lineage>
</organism>
<dbReference type="EMBL" id="UZAN01040670">
    <property type="protein sequence ID" value="VDP70490.1"/>
    <property type="molecule type" value="Genomic_DNA"/>
</dbReference>
<dbReference type="InterPro" id="IPR000425">
    <property type="entry name" value="MIP"/>
</dbReference>
<evidence type="ECO:0000256" key="1">
    <source>
        <dbReference type="ARBA" id="ARBA00004141"/>
    </source>
</evidence>
<keyword evidence="3 7" id="KW-0813">Transport</keyword>
<feature type="transmembrane region" description="Helical" evidence="8">
    <location>
        <begin position="141"/>
        <end position="161"/>
    </location>
</feature>
<dbReference type="OrthoDB" id="3222at2759"/>
<keyword evidence="10" id="KW-1185">Reference proteome</keyword>
<dbReference type="AlphaFoldDB" id="A0A183A9X7"/>
<proteinExistence type="inferred from homology"/>
<feature type="transmembrane region" description="Helical" evidence="8">
    <location>
        <begin position="68"/>
        <end position="91"/>
    </location>
</feature>
<dbReference type="GO" id="GO:0015250">
    <property type="term" value="F:water channel activity"/>
    <property type="evidence" value="ECO:0007669"/>
    <property type="project" value="TreeGrafter"/>
</dbReference>
<dbReference type="Pfam" id="PF00230">
    <property type="entry name" value="MIP"/>
    <property type="match status" value="1"/>
</dbReference>
<name>A0A183A9X7_9TREM</name>
<dbReference type="InterPro" id="IPR023271">
    <property type="entry name" value="Aquaporin-like"/>
</dbReference>
<feature type="transmembrane region" description="Helical" evidence="8">
    <location>
        <begin position="111"/>
        <end position="134"/>
    </location>
</feature>
<accession>A0A183A9X7</accession>
<dbReference type="PANTHER" id="PTHR43829:SF9">
    <property type="entry name" value="AQUAPORIN-9"/>
    <property type="match status" value="1"/>
</dbReference>
<feature type="transmembrane region" description="Helical" evidence="8">
    <location>
        <begin position="167"/>
        <end position="185"/>
    </location>
</feature>
<protein>
    <submittedName>
        <fullName evidence="11">Aquaporin-9</fullName>
    </submittedName>
</protein>
<dbReference type="PANTHER" id="PTHR43829">
    <property type="entry name" value="AQUAPORIN OR AQUAGLYCEROPORIN RELATED"/>
    <property type="match status" value="1"/>
</dbReference>
<feature type="transmembrane region" description="Helical" evidence="8">
    <location>
        <begin position="35"/>
        <end position="56"/>
    </location>
</feature>
<evidence type="ECO:0000313" key="9">
    <source>
        <dbReference type="EMBL" id="VDP70490.1"/>
    </source>
</evidence>
<gene>
    <name evidence="9" type="ORF">ECPE_LOCUS3762</name>
</gene>
<dbReference type="PRINTS" id="PR00783">
    <property type="entry name" value="MINTRINSICP"/>
</dbReference>
<keyword evidence="5 8" id="KW-1133">Transmembrane helix</keyword>
<evidence type="ECO:0000313" key="10">
    <source>
        <dbReference type="Proteomes" id="UP000272942"/>
    </source>
</evidence>
<evidence type="ECO:0000256" key="6">
    <source>
        <dbReference type="ARBA" id="ARBA00023136"/>
    </source>
</evidence>
<dbReference type="WBParaSite" id="ECPE_0000376501-mRNA-1">
    <property type="protein sequence ID" value="ECPE_0000376501-mRNA-1"/>
    <property type="gene ID" value="ECPE_0000376501"/>
</dbReference>
<feature type="transmembrane region" description="Helical" evidence="8">
    <location>
        <begin position="197"/>
        <end position="220"/>
    </location>
</feature>
<feature type="transmembrane region" description="Helical" evidence="8">
    <location>
        <begin position="247"/>
        <end position="267"/>
    </location>
</feature>
<comment type="similarity">
    <text evidence="2 7">Belongs to the MIP/aquaporin (TC 1.A.8) family.</text>
</comment>